<evidence type="ECO:0000313" key="2">
    <source>
        <dbReference type="EMBL" id="KAK7068457.1"/>
    </source>
</evidence>
<keyword evidence="1" id="KW-1133">Transmembrane helix</keyword>
<sequence>MHTYIYAYIVRAAYAFLSNVRVEFRHMDKEMFRNIYVTYVHLLLAVLILATCRLTLAQEKLQHICEICECFPNTTPYDVDCMNEELHQVRQDNAQLFI</sequence>
<keyword evidence="1" id="KW-0812">Transmembrane</keyword>
<comment type="caution">
    <text evidence="2">The sequence shown here is derived from an EMBL/GenBank/DDBJ whole genome shotgun (WGS) entry which is preliminary data.</text>
</comment>
<accession>A0AAN8WLQ3</accession>
<proteinExistence type="predicted"/>
<dbReference type="Proteomes" id="UP001381693">
    <property type="component" value="Unassembled WGS sequence"/>
</dbReference>
<name>A0AAN8WLQ3_HALRR</name>
<evidence type="ECO:0000313" key="3">
    <source>
        <dbReference type="Proteomes" id="UP001381693"/>
    </source>
</evidence>
<keyword evidence="3" id="KW-1185">Reference proteome</keyword>
<evidence type="ECO:0000256" key="1">
    <source>
        <dbReference type="SAM" id="Phobius"/>
    </source>
</evidence>
<protein>
    <submittedName>
        <fullName evidence="2">Uncharacterized protein</fullName>
    </submittedName>
</protein>
<organism evidence="2 3">
    <name type="scientific">Halocaridina rubra</name>
    <name type="common">Hawaiian red shrimp</name>
    <dbReference type="NCBI Taxonomy" id="373956"/>
    <lineage>
        <taxon>Eukaryota</taxon>
        <taxon>Metazoa</taxon>
        <taxon>Ecdysozoa</taxon>
        <taxon>Arthropoda</taxon>
        <taxon>Crustacea</taxon>
        <taxon>Multicrustacea</taxon>
        <taxon>Malacostraca</taxon>
        <taxon>Eumalacostraca</taxon>
        <taxon>Eucarida</taxon>
        <taxon>Decapoda</taxon>
        <taxon>Pleocyemata</taxon>
        <taxon>Caridea</taxon>
        <taxon>Atyoidea</taxon>
        <taxon>Atyidae</taxon>
        <taxon>Halocaridina</taxon>
    </lineage>
</organism>
<gene>
    <name evidence="2" type="ORF">SK128_022612</name>
</gene>
<dbReference type="AlphaFoldDB" id="A0AAN8WLQ3"/>
<keyword evidence="1" id="KW-0472">Membrane</keyword>
<reference evidence="2 3" key="1">
    <citation type="submission" date="2023-11" db="EMBL/GenBank/DDBJ databases">
        <title>Halocaridina rubra genome assembly.</title>
        <authorList>
            <person name="Smith C."/>
        </authorList>
    </citation>
    <scope>NUCLEOTIDE SEQUENCE [LARGE SCALE GENOMIC DNA]</scope>
    <source>
        <strain evidence="2">EP-1</strain>
        <tissue evidence="2">Whole</tissue>
    </source>
</reference>
<dbReference type="EMBL" id="JAXCGZ010017236">
    <property type="protein sequence ID" value="KAK7068457.1"/>
    <property type="molecule type" value="Genomic_DNA"/>
</dbReference>
<feature type="transmembrane region" description="Helical" evidence="1">
    <location>
        <begin position="36"/>
        <end position="56"/>
    </location>
</feature>